<proteinExistence type="predicted"/>
<sequence>MTRTHRWAATAFACLALTGIAAGPALASAPADGATTSLPTDAAFLRASHQGNLTEIAAGKDAQKNATTSCVKHVGKVLVRDHTKLDADTRALADKQGVDLPAAPSKEQQDMLADVMSKAGSKAYDTAWLHAQAAAHEQTLARIDNQITHGKNAEVTAAAKAARPVVAMHLDMVRGGECHAAAAPKAIHAGNGGQVAATSMAAGVPVALAVPAVAVGGVLVAGGAFWAASRMRRNDSR</sequence>
<name>A0A918HXX8_9ACTN</name>
<dbReference type="PANTHER" id="PTHR38593">
    <property type="entry name" value="BLR2558 PROTEIN"/>
    <property type="match status" value="1"/>
</dbReference>
<dbReference type="Gene3D" id="1.20.1260.10">
    <property type="match status" value="1"/>
</dbReference>
<comment type="caution">
    <text evidence="4">The sequence shown here is derived from an EMBL/GenBank/DDBJ whole genome shotgun (WGS) entry which is preliminary data.</text>
</comment>
<keyword evidence="1" id="KW-0472">Membrane</keyword>
<evidence type="ECO:0000259" key="3">
    <source>
        <dbReference type="Pfam" id="PF13628"/>
    </source>
</evidence>
<dbReference type="PANTHER" id="PTHR38593:SF1">
    <property type="entry name" value="BLR2558 PROTEIN"/>
    <property type="match status" value="1"/>
</dbReference>
<evidence type="ECO:0000313" key="4">
    <source>
        <dbReference type="EMBL" id="GGU42006.1"/>
    </source>
</evidence>
<dbReference type="EMBL" id="BMTP01000007">
    <property type="protein sequence ID" value="GGU42006.1"/>
    <property type="molecule type" value="Genomic_DNA"/>
</dbReference>
<dbReference type="AlphaFoldDB" id="A0A918HXX8"/>
<evidence type="ECO:0000256" key="1">
    <source>
        <dbReference type="SAM" id="Phobius"/>
    </source>
</evidence>
<dbReference type="InterPro" id="IPR025419">
    <property type="entry name" value="DUF4142"/>
</dbReference>
<dbReference type="Proteomes" id="UP000636661">
    <property type="component" value="Unassembled WGS sequence"/>
</dbReference>
<feature type="chain" id="PRO_5036978381" description="DUF4142 domain-containing protein" evidence="2">
    <location>
        <begin position="28"/>
        <end position="237"/>
    </location>
</feature>
<feature type="domain" description="DUF4142" evidence="3">
    <location>
        <begin position="40"/>
        <end position="174"/>
    </location>
</feature>
<gene>
    <name evidence="4" type="ORF">GCM10010274_32430</name>
</gene>
<organism evidence="4 5">
    <name type="scientific">Streptomyces lavendofoliae</name>
    <dbReference type="NCBI Taxonomy" id="67314"/>
    <lineage>
        <taxon>Bacteria</taxon>
        <taxon>Bacillati</taxon>
        <taxon>Actinomycetota</taxon>
        <taxon>Actinomycetes</taxon>
        <taxon>Kitasatosporales</taxon>
        <taxon>Streptomycetaceae</taxon>
        <taxon>Streptomyces</taxon>
    </lineage>
</organism>
<keyword evidence="1" id="KW-0812">Transmembrane</keyword>
<reference evidence="4" key="2">
    <citation type="submission" date="2020-09" db="EMBL/GenBank/DDBJ databases">
        <authorList>
            <person name="Sun Q."/>
            <person name="Ohkuma M."/>
        </authorList>
    </citation>
    <scope>NUCLEOTIDE SEQUENCE</scope>
    <source>
        <strain evidence="4">JCM 4391</strain>
    </source>
</reference>
<keyword evidence="1" id="KW-1133">Transmembrane helix</keyword>
<keyword evidence="2" id="KW-0732">Signal</keyword>
<feature type="signal peptide" evidence="2">
    <location>
        <begin position="1"/>
        <end position="27"/>
    </location>
</feature>
<dbReference type="Pfam" id="PF13628">
    <property type="entry name" value="DUF4142"/>
    <property type="match status" value="1"/>
</dbReference>
<accession>A0A918HXX8</accession>
<dbReference type="RefSeq" id="WP_229891095.1">
    <property type="nucleotide sequence ID" value="NZ_BMTP01000007.1"/>
</dbReference>
<keyword evidence="5" id="KW-1185">Reference proteome</keyword>
<evidence type="ECO:0000256" key="2">
    <source>
        <dbReference type="SAM" id="SignalP"/>
    </source>
</evidence>
<evidence type="ECO:0000313" key="5">
    <source>
        <dbReference type="Proteomes" id="UP000636661"/>
    </source>
</evidence>
<reference evidence="4" key="1">
    <citation type="journal article" date="2014" name="Int. J. Syst. Evol. Microbiol.">
        <title>Complete genome sequence of Corynebacterium casei LMG S-19264T (=DSM 44701T), isolated from a smear-ripened cheese.</title>
        <authorList>
            <consortium name="US DOE Joint Genome Institute (JGI-PGF)"/>
            <person name="Walter F."/>
            <person name="Albersmeier A."/>
            <person name="Kalinowski J."/>
            <person name="Ruckert C."/>
        </authorList>
    </citation>
    <scope>NUCLEOTIDE SEQUENCE</scope>
    <source>
        <strain evidence="4">JCM 4391</strain>
    </source>
</reference>
<dbReference type="InterPro" id="IPR012347">
    <property type="entry name" value="Ferritin-like"/>
</dbReference>
<feature type="transmembrane region" description="Helical" evidence="1">
    <location>
        <begin position="206"/>
        <end position="228"/>
    </location>
</feature>
<protein>
    <recommendedName>
        <fullName evidence="3">DUF4142 domain-containing protein</fullName>
    </recommendedName>
</protein>